<evidence type="ECO:0000313" key="6">
    <source>
        <dbReference type="Proteomes" id="UP000433101"/>
    </source>
</evidence>
<accession>A0A7X3LW30</accession>
<evidence type="ECO:0000256" key="2">
    <source>
        <dbReference type="ARBA" id="ARBA00022723"/>
    </source>
</evidence>
<feature type="binding site" evidence="4">
    <location>
        <position position="203"/>
    </location>
    <ligand>
        <name>Mg(2+)</name>
        <dbReference type="ChEBI" id="CHEBI:18420"/>
        <label>1</label>
        <note>catalytic</note>
    </ligand>
</feature>
<evidence type="ECO:0000256" key="3">
    <source>
        <dbReference type="ARBA" id="ARBA00022842"/>
    </source>
</evidence>
<comment type="caution">
    <text evidence="5">The sequence shown here is derived from an EMBL/GenBank/DDBJ whole genome shotgun (WGS) entry which is preliminary data.</text>
</comment>
<feature type="binding site" evidence="4">
    <location>
        <position position="85"/>
    </location>
    <ligand>
        <name>Mg(2+)</name>
        <dbReference type="ChEBI" id="CHEBI:18420"/>
        <label>1</label>
        <note>catalytic</note>
    </ligand>
</feature>
<dbReference type="PRINTS" id="PR00377">
    <property type="entry name" value="IMPHPHTASES"/>
</dbReference>
<protein>
    <submittedName>
        <fullName evidence="5">3'(2'),5'-bisphosphate nucleotidase CysQ</fullName>
    </submittedName>
</protein>
<keyword evidence="2 4" id="KW-0479">Metal-binding</keyword>
<dbReference type="GO" id="GO:0007165">
    <property type="term" value="P:signal transduction"/>
    <property type="evidence" value="ECO:0007669"/>
    <property type="project" value="TreeGrafter"/>
</dbReference>
<feature type="binding site" evidence="4">
    <location>
        <position position="65"/>
    </location>
    <ligand>
        <name>Mg(2+)</name>
        <dbReference type="ChEBI" id="CHEBI:18420"/>
        <label>1</label>
        <note>catalytic</note>
    </ligand>
</feature>
<dbReference type="PROSITE" id="PS00630">
    <property type="entry name" value="IMP_2"/>
    <property type="match status" value="1"/>
</dbReference>
<feature type="binding site" evidence="4">
    <location>
        <position position="86"/>
    </location>
    <ligand>
        <name>Mg(2+)</name>
        <dbReference type="ChEBI" id="CHEBI:18420"/>
        <label>1</label>
        <note>catalytic</note>
    </ligand>
</feature>
<dbReference type="GO" id="GO:0006020">
    <property type="term" value="P:inositol metabolic process"/>
    <property type="evidence" value="ECO:0007669"/>
    <property type="project" value="TreeGrafter"/>
</dbReference>
<dbReference type="PANTHER" id="PTHR20854">
    <property type="entry name" value="INOSITOL MONOPHOSPHATASE"/>
    <property type="match status" value="1"/>
</dbReference>
<gene>
    <name evidence="5" type="ORF">GR183_14540</name>
</gene>
<feature type="binding site" evidence="4">
    <location>
        <position position="83"/>
    </location>
    <ligand>
        <name>Mg(2+)</name>
        <dbReference type="ChEBI" id="CHEBI:18420"/>
        <label>1</label>
        <note>catalytic</note>
    </ligand>
</feature>
<name>A0A7X3LW30_9HYPH</name>
<evidence type="ECO:0000256" key="1">
    <source>
        <dbReference type="ARBA" id="ARBA00009759"/>
    </source>
</evidence>
<dbReference type="InterPro" id="IPR020550">
    <property type="entry name" value="Inositol_monophosphatase_CS"/>
</dbReference>
<dbReference type="GO" id="GO:0008934">
    <property type="term" value="F:inositol monophosphate 1-phosphatase activity"/>
    <property type="evidence" value="ECO:0007669"/>
    <property type="project" value="TreeGrafter"/>
</dbReference>
<dbReference type="Proteomes" id="UP000433101">
    <property type="component" value="Unassembled WGS sequence"/>
</dbReference>
<dbReference type="InterPro" id="IPR000760">
    <property type="entry name" value="Inositol_monophosphatase-like"/>
</dbReference>
<dbReference type="Gene3D" id="3.30.540.10">
    <property type="entry name" value="Fructose-1,6-Bisphosphatase, subunit A, domain 1"/>
    <property type="match status" value="1"/>
</dbReference>
<dbReference type="AlphaFoldDB" id="A0A7X3LW30"/>
<keyword evidence="3 4" id="KW-0460">Magnesium</keyword>
<dbReference type="PANTHER" id="PTHR20854:SF4">
    <property type="entry name" value="INOSITOL-1-MONOPHOSPHATASE-RELATED"/>
    <property type="match status" value="1"/>
</dbReference>
<keyword evidence="6" id="KW-1185">Reference proteome</keyword>
<proteinExistence type="inferred from homology"/>
<evidence type="ECO:0000313" key="5">
    <source>
        <dbReference type="EMBL" id="MXN66130.1"/>
    </source>
</evidence>
<dbReference type="CDD" id="cd01638">
    <property type="entry name" value="CysQ"/>
    <property type="match status" value="1"/>
</dbReference>
<dbReference type="SUPFAM" id="SSF56655">
    <property type="entry name" value="Carbohydrate phosphatase"/>
    <property type="match status" value="1"/>
</dbReference>
<dbReference type="GO" id="GO:0046854">
    <property type="term" value="P:phosphatidylinositol phosphate biosynthetic process"/>
    <property type="evidence" value="ECO:0007669"/>
    <property type="project" value="InterPro"/>
</dbReference>
<reference evidence="5 6" key="1">
    <citation type="submission" date="2019-12" db="EMBL/GenBank/DDBJ databases">
        <authorList>
            <person name="Li M."/>
        </authorList>
    </citation>
    <scope>NUCLEOTIDE SEQUENCE [LARGE SCALE GENOMIC DNA]</scope>
    <source>
        <strain evidence="5 6">GBMRC 2046</strain>
    </source>
</reference>
<sequence>MTSDLELLEQAAREAGDIALRYFRRDPKRWTKEGDSPVSEADIAVDRHLHDMLTSSRPDYGWLSEETRDNEKRLSRSRVFIVDPIDGTRAFLAGTDEWTVAIAVVERGRPVYAAVYRPAGDEMYLGALGKGATLNGQRIRVSARQDLSGARFAGPKSVSKHAEITERGVVYAGYIPSLAYRLAMVSDGRIDIASARGRACDWDLAASDLLVQEAGGCLTDLEGAAAIYNKPDVRHKALVAGPSALVDPLRPILKSVIR</sequence>
<dbReference type="GO" id="GO:0046872">
    <property type="term" value="F:metal ion binding"/>
    <property type="evidence" value="ECO:0007669"/>
    <property type="project" value="UniProtKB-KW"/>
</dbReference>
<evidence type="ECO:0000256" key="4">
    <source>
        <dbReference type="PIRSR" id="PIRSR600760-2"/>
    </source>
</evidence>
<comment type="similarity">
    <text evidence="1">Belongs to the inositol monophosphatase superfamily.</text>
</comment>
<comment type="cofactor">
    <cofactor evidence="4">
        <name>Mg(2+)</name>
        <dbReference type="ChEBI" id="CHEBI:18420"/>
    </cofactor>
</comment>
<dbReference type="Gene3D" id="3.40.190.80">
    <property type="match status" value="1"/>
</dbReference>
<dbReference type="Pfam" id="PF00459">
    <property type="entry name" value="Inositol_P"/>
    <property type="match status" value="1"/>
</dbReference>
<organism evidence="5 6">
    <name type="scientific">Stappia sediminis</name>
    <dbReference type="NCBI Taxonomy" id="2692190"/>
    <lineage>
        <taxon>Bacteria</taxon>
        <taxon>Pseudomonadati</taxon>
        <taxon>Pseudomonadota</taxon>
        <taxon>Alphaproteobacteria</taxon>
        <taxon>Hyphomicrobiales</taxon>
        <taxon>Stappiaceae</taxon>
        <taxon>Stappia</taxon>
    </lineage>
</organism>
<dbReference type="EMBL" id="WUMV01000007">
    <property type="protein sequence ID" value="MXN66130.1"/>
    <property type="molecule type" value="Genomic_DNA"/>
</dbReference>